<feature type="region of interest" description="Disordered" evidence="1">
    <location>
        <begin position="342"/>
        <end position="376"/>
    </location>
</feature>
<sequence>MLAAAVWHAAALGKPGTASDFFHGLSQGFKEHAAKPPAPPLAVWTAPPSTPPPTVSQRFESDSVYRCAAMGIADAPGCCATEGLERYCCQPCRLVWLNVTSSGLTERGRHYRVEQCLPLPAALLRTHELSDGDVVSISAVLPERCWTTRAFGAITEIGLWSSTTLALFALAIGAVVCCVFAGCPLYWKRLALGGIDLLIGELPGTAAPALWRRRADRPAHSRRASVEQKGPHDGGVAPGLRETGLGASSARAGAMQPSPITSHALVAPSRVARAYGAAIAPATAAPSAAAHLSHGAAGGAAMAVGGGGLGSAMAVGGGGLGSAMAVGGGGLGSAMAVGGGGLGSASAMPRPARLDPPVPSDAAASHGGRGTGKAGGARAAATAGAAEACSGGSGAAGESAGGGGLACGGPGRAAERSPPSGGRLSPGPREPRESRAAAVAHAEPPAAVATGPAAALSPFGAAARSASPPAMSGAPTPPSSSQLPRPRVGIADTRPFPPLSACGTSRRQEQTRRDGRGGGARGGAAARML</sequence>
<feature type="compositionally biased region" description="Basic and acidic residues" evidence="1">
    <location>
        <begin position="506"/>
        <end position="516"/>
    </location>
</feature>
<organism evidence="3 4">
    <name type="scientific">Diacronema lutheri</name>
    <name type="common">Unicellular marine alga</name>
    <name type="synonym">Monochrysis lutheri</name>
    <dbReference type="NCBI Taxonomy" id="2081491"/>
    <lineage>
        <taxon>Eukaryota</taxon>
        <taxon>Haptista</taxon>
        <taxon>Haptophyta</taxon>
        <taxon>Pavlovophyceae</taxon>
        <taxon>Pavlovales</taxon>
        <taxon>Pavlovaceae</taxon>
        <taxon>Diacronema</taxon>
    </lineage>
</organism>
<feature type="compositionally biased region" description="Low complexity" evidence="1">
    <location>
        <begin position="416"/>
        <end position="427"/>
    </location>
</feature>
<dbReference type="OrthoDB" id="10605159at2759"/>
<evidence type="ECO:0000256" key="2">
    <source>
        <dbReference type="SAM" id="Phobius"/>
    </source>
</evidence>
<dbReference type="EMBL" id="JAGTXO010000003">
    <property type="protein sequence ID" value="KAG8468791.1"/>
    <property type="molecule type" value="Genomic_DNA"/>
</dbReference>
<feature type="compositionally biased region" description="Low complexity" evidence="1">
    <location>
        <begin position="436"/>
        <end position="474"/>
    </location>
</feature>
<keyword evidence="2" id="KW-1133">Transmembrane helix</keyword>
<evidence type="ECO:0000313" key="4">
    <source>
        <dbReference type="Proteomes" id="UP000751190"/>
    </source>
</evidence>
<feature type="region of interest" description="Disordered" evidence="1">
    <location>
        <begin position="217"/>
        <end position="241"/>
    </location>
</feature>
<accession>A0A8J5XH56</accession>
<protein>
    <submittedName>
        <fullName evidence="3">Uncharacterized protein</fullName>
    </submittedName>
</protein>
<feature type="compositionally biased region" description="Gly residues" evidence="1">
    <location>
        <begin position="391"/>
        <end position="411"/>
    </location>
</feature>
<proteinExistence type="predicted"/>
<dbReference type="AlphaFoldDB" id="A0A8J5XH56"/>
<feature type="transmembrane region" description="Helical" evidence="2">
    <location>
        <begin position="165"/>
        <end position="187"/>
    </location>
</feature>
<name>A0A8J5XH56_DIALT</name>
<keyword evidence="2" id="KW-0472">Membrane</keyword>
<reference evidence="3" key="1">
    <citation type="submission" date="2021-05" db="EMBL/GenBank/DDBJ databases">
        <title>The genome of the haptophyte Pavlova lutheri (Diacronema luteri, Pavlovales) - a model for lipid biosynthesis in eukaryotic algae.</title>
        <authorList>
            <person name="Hulatt C.J."/>
            <person name="Posewitz M.C."/>
        </authorList>
    </citation>
    <scope>NUCLEOTIDE SEQUENCE</scope>
    <source>
        <strain evidence="3">NIVA-4/92</strain>
    </source>
</reference>
<evidence type="ECO:0000256" key="1">
    <source>
        <dbReference type="SAM" id="MobiDB-lite"/>
    </source>
</evidence>
<keyword evidence="2" id="KW-0812">Transmembrane</keyword>
<feature type="compositionally biased region" description="Basic and acidic residues" evidence="1">
    <location>
        <begin position="217"/>
        <end position="232"/>
    </location>
</feature>
<evidence type="ECO:0000313" key="3">
    <source>
        <dbReference type="EMBL" id="KAG8468791.1"/>
    </source>
</evidence>
<comment type="caution">
    <text evidence="3">The sequence shown here is derived from an EMBL/GenBank/DDBJ whole genome shotgun (WGS) entry which is preliminary data.</text>
</comment>
<keyword evidence="4" id="KW-1185">Reference proteome</keyword>
<dbReference type="OMA" id="GCCATEG"/>
<dbReference type="Proteomes" id="UP000751190">
    <property type="component" value="Unassembled WGS sequence"/>
</dbReference>
<feature type="region of interest" description="Disordered" evidence="1">
    <location>
        <begin position="388"/>
        <end position="529"/>
    </location>
</feature>
<gene>
    <name evidence="3" type="ORF">KFE25_007309</name>
</gene>